<dbReference type="Proteomes" id="UP000762676">
    <property type="component" value="Unassembled WGS sequence"/>
</dbReference>
<dbReference type="Pfam" id="PF06522">
    <property type="entry name" value="B12D"/>
    <property type="match status" value="1"/>
</dbReference>
<name>A0AAV4IFF8_9GAST</name>
<dbReference type="InterPro" id="IPR010530">
    <property type="entry name" value="B12D"/>
</dbReference>
<comment type="caution">
    <text evidence="1">The sequence shown here is derived from an EMBL/GenBank/DDBJ whole genome shotgun (WGS) entry which is preliminary data.</text>
</comment>
<keyword evidence="2" id="KW-1185">Reference proteome</keyword>
<dbReference type="PANTHER" id="PTHR14256:SF1">
    <property type="entry name" value="GEO09626P1"/>
    <property type="match status" value="1"/>
</dbReference>
<accession>A0AAV4IFF8</accession>
<dbReference type="EMBL" id="BMAT01013224">
    <property type="protein sequence ID" value="GFS07763.1"/>
    <property type="molecule type" value="Genomic_DNA"/>
</dbReference>
<reference evidence="1 2" key="1">
    <citation type="journal article" date="2021" name="Elife">
        <title>Chloroplast acquisition without the gene transfer in kleptoplastic sea slugs, Plakobranchus ocellatus.</title>
        <authorList>
            <person name="Maeda T."/>
            <person name="Takahashi S."/>
            <person name="Yoshida T."/>
            <person name="Shimamura S."/>
            <person name="Takaki Y."/>
            <person name="Nagai Y."/>
            <person name="Toyoda A."/>
            <person name="Suzuki Y."/>
            <person name="Arimoto A."/>
            <person name="Ishii H."/>
            <person name="Satoh N."/>
            <person name="Nishiyama T."/>
            <person name="Hasebe M."/>
            <person name="Maruyama T."/>
            <person name="Minagawa J."/>
            <person name="Obokata J."/>
            <person name="Shigenobu S."/>
        </authorList>
    </citation>
    <scope>NUCLEOTIDE SEQUENCE [LARGE SCALE GENOMIC DNA]</scope>
</reference>
<gene>
    <name evidence="1" type="ORF">ElyMa_006576500</name>
</gene>
<evidence type="ECO:0000313" key="1">
    <source>
        <dbReference type="EMBL" id="GFS07763.1"/>
    </source>
</evidence>
<dbReference type="AlphaFoldDB" id="A0AAV4IFF8"/>
<dbReference type="PANTHER" id="PTHR14256">
    <property type="entry name" value="NADH-UBIQUINONE OXIDOREDUCTASE MLRQ SUBUNIT"/>
    <property type="match status" value="1"/>
</dbReference>
<sequence>MVMQGLTIASLKKHPALIPLFVCVGGGMAWAGYYTLRLCIRNPDVGWVKKHDGPANNRWPINAQYKFYSPRRDYSKEAFPPERPNI</sequence>
<proteinExistence type="predicted"/>
<evidence type="ECO:0000313" key="2">
    <source>
        <dbReference type="Proteomes" id="UP000762676"/>
    </source>
</evidence>
<organism evidence="1 2">
    <name type="scientific">Elysia marginata</name>
    <dbReference type="NCBI Taxonomy" id="1093978"/>
    <lineage>
        <taxon>Eukaryota</taxon>
        <taxon>Metazoa</taxon>
        <taxon>Spiralia</taxon>
        <taxon>Lophotrochozoa</taxon>
        <taxon>Mollusca</taxon>
        <taxon>Gastropoda</taxon>
        <taxon>Heterobranchia</taxon>
        <taxon>Euthyneura</taxon>
        <taxon>Panpulmonata</taxon>
        <taxon>Sacoglossa</taxon>
        <taxon>Placobranchoidea</taxon>
        <taxon>Plakobranchidae</taxon>
        <taxon>Elysia</taxon>
    </lineage>
</organism>
<protein>
    <submittedName>
        <fullName evidence="1">Cytochrome c oxidase subunit NDUFA4</fullName>
    </submittedName>
</protein>